<dbReference type="Pfam" id="PF01022">
    <property type="entry name" value="HTH_5"/>
    <property type="match status" value="1"/>
</dbReference>
<evidence type="ECO:0000313" key="2">
    <source>
        <dbReference type="EMBL" id="RAO79911.1"/>
    </source>
</evidence>
<comment type="caution">
    <text evidence="2">The sequence shown here is derived from an EMBL/GenBank/DDBJ whole genome shotgun (WGS) entry which is preliminary data.</text>
</comment>
<accession>A0A328PF40</accession>
<dbReference type="InterPro" id="IPR036388">
    <property type="entry name" value="WH-like_DNA-bd_sf"/>
</dbReference>
<sequence length="182" mass="20352">MKTLITNLRGRCLFDVTMRNKIDGLILVQSEKFDDLSLEKFVKGGLIKIETEDPLKACYKISEVIRGAKKHGKVYVAYNGDDIGGLLAFAAFKEGVDAIFTCFRETSVRLPIPRLDISDSKLKILKVLEDENLTAIEIAKKVGISRAMAYKHLSDLIEMGLVKQSHLLEKYSITKAGKFVTI</sequence>
<dbReference type="RefSeq" id="WP_112093221.1">
    <property type="nucleotide sequence ID" value="NZ_QLOE01000001.1"/>
</dbReference>
<dbReference type="Proteomes" id="UP000249782">
    <property type="component" value="Unassembled WGS sequence"/>
</dbReference>
<dbReference type="AlphaFoldDB" id="A0A328PF40"/>
<protein>
    <submittedName>
        <fullName evidence="2">Transcriptional regulator</fullName>
    </submittedName>
</protein>
<proteinExistence type="predicted"/>
<dbReference type="OrthoDB" id="80873at2157"/>
<dbReference type="EMBL" id="QLOE01000001">
    <property type="protein sequence ID" value="RAO79911.1"/>
    <property type="molecule type" value="Genomic_DNA"/>
</dbReference>
<reference evidence="2 3" key="1">
    <citation type="submission" date="2018-06" db="EMBL/GenBank/DDBJ databases">
        <title>Draft genome sequence of hyperthermophilic methanogen Methanothermobacter tenebrarum sp. MCM-B 1447.</title>
        <authorList>
            <person name="Pore S.D."/>
            <person name="Dagar S."/>
            <person name="Dhakephalkar P.K."/>
        </authorList>
    </citation>
    <scope>NUCLEOTIDE SEQUENCE [LARGE SCALE GENOMIC DNA]</scope>
    <source>
        <strain evidence="2 3">MCM B 1447</strain>
    </source>
</reference>
<evidence type="ECO:0000259" key="1">
    <source>
        <dbReference type="Pfam" id="PF01022"/>
    </source>
</evidence>
<feature type="domain" description="HTH arsR-type" evidence="1">
    <location>
        <begin position="120"/>
        <end position="163"/>
    </location>
</feature>
<dbReference type="GO" id="GO:0003700">
    <property type="term" value="F:DNA-binding transcription factor activity"/>
    <property type="evidence" value="ECO:0007669"/>
    <property type="project" value="InterPro"/>
</dbReference>
<evidence type="ECO:0000313" key="3">
    <source>
        <dbReference type="Proteomes" id="UP000249782"/>
    </source>
</evidence>
<dbReference type="SUPFAM" id="SSF46785">
    <property type="entry name" value="Winged helix' DNA-binding domain"/>
    <property type="match status" value="1"/>
</dbReference>
<gene>
    <name evidence="2" type="ORF">DPC56_01135</name>
</gene>
<dbReference type="InterPro" id="IPR036390">
    <property type="entry name" value="WH_DNA-bd_sf"/>
</dbReference>
<dbReference type="InterPro" id="IPR001845">
    <property type="entry name" value="HTH_ArsR_DNA-bd_dom"/>
</dbReference>
<keyword evidence="3" id="KW-1185">Reference proteome</keyword>
<organism evidence="2 3">
    <name type="scientific">Methanothermobacter tenebrarum</name>
    <dbReference type="NCBI Taxonomy" id="680118"/>
    <lineage>
        <taxon>Archaea</taxon>
        <taxon>Methanobacteriati</taxon>
        <taxon>Methanobacteriota</taxon>
        <taxon>Methanomada group</taxon>
        <taxon>Methanobacteria</taxon>
        <taxon>Methanobacteriales</taxon>
        <taxon>Methanobacteriaceae</taxon>
        <taxon>Methanothermobacter</taxon>
    </lineage>
</organism>
<name>A0A328PF40_9EURY</name>
<dbReference type="Gene3D" id="1.10.10.10">
    <property type="entry name" value="Winged helix-like DNA-binding domain superfamily/Winged helix DNA-binding domain"/>
    <property type="match status" value="1"/>
</dbReference>